<evidence type="ECO:0000313" key="1">
    <source>
        <dbReference type="EMBL" id="RRS03722.1"/>
    </source>
</evidence>
<protein>
    <submittedName>
        <fullName evidence="1">Uncharacterized protein</fullName>
    </submittedName>
</protein>
<proteinExistence type="predicted"/>
<comment type="caution">
    <text evidence="1">The sequence shown here is derived from an EMBL/GenBank/DDBJ whole genome shotgun (WGS) entry which is preliminary data.</text>
</comment>
<organism evidence="1 2">
    <name type="scientific">Aquabacterium soli</name>
    <dbReference type="NCBI Taxonomy" id="2493092"/>
    <lineage>
        <taxon>Bacteria</taxon>
        <taxon>Pseudomonadati</taxon>
        <taxon>Pseudomonadota</taxon>
        <taxon>Betaproteobacteria</taxon>
        <taxon>Burkholderiales</taxon>
        <taxon>Aquabacterium</taxon>
    </lineage>
</organism>
<dbReference type="EMBL" id="RSED01000010">
    <property type="protein sequence ID" value="RRS03722.1"/>
    <property type="molecule type" value="Genomic_DNA"/>
</dbReference>
<sequence length="283" mass="30942">MVLLPATMSWALAETRLEQRIAQAEAPHQALGKAEPRVSMHWARRLEQLGDDALNQQHLEKMREDVRKCAQGNREHGLPVKPVEEWPDRTYRVRTDSYVSSEASIVYAHGSTYLVNSKDCSLIEGEGRHITLRWSGGLCKANLIEKTTSGTCPGDLKSLSRPGKLGLRSAQGIPKPPHGMPVNPLLPRLTGEARTVADQTCDVVTNPLDPDGGTLCYARAVGFAGHGLAPAPQGTSLPLESRSKRGNVYRADAVQMNFAVSQEVFVPHLKGDFSVKPQQGNLR</sequence>
<dbReference type="Proteomes" id="UP000269265">
    <property type="component" value="Unassembled WGS sequence"/>
</dbReference>
<dbReference type="RefSeq" id="WP_125243927.1">
    <property type="nucleotide sequence ID" value="NZ_RSED01000010.1"/>
</dbReference>
<name>A0A3R8S276_9BURK</name>
<accession>A0A3R8S276</accession>
<dbReference type="OrthoDB" id="9896208at2"/>
<reference evidence="1 2" key="1">
    <citation type="submission" date="2018-12" db="EMBL/GenBank/DDBJ databases">
        <title>The whole draft genome of Aquabacterium sp. SJQ9.</title>
        <authorList>
            <person name="Sun L."/>
            <person name="Gao X."/>
            <person name="Chen W."/>
            <person name="Huang K."/>
        </authorList>
    </citation>
    <scope>NUCLEOTIDE SEQUENCE [LARGE SCALE GENOMIC DNA]</scope>
    <source>
        <strain evidence="1 2">SJQ9</strain>
    </source>
</reference>
<evidence type="ECO:0000313" key="2">
    <source>
        <dbReference type="Proteomes" id="UP000269265"/>
    </source>
</evidence>
<keyword evidence="2" id="KW-1185">Reference proteome</keyword>
<gene>
    <name evidence="1" type="ORF">EIP75_14125</name>
</gene>
<dbReference type="AlphaFoldDB" id="A0A3R8S276"/>